<dbReference type="CDD" id="cd14494">
    <property type="entry name" value="PTP_DSP_cys"/>
    <property type="match status" value="1"/>
</dbReference>
<dbReference type="EMBL" id="JASXSV010000014">
    <property type="protein sequence ID" value="MDP0589455.1"/>
    <property type="molecule type" value="Genomic_DNA"/>
</dbReference>
<proteinExistence type="predicted"/>
<dbReference type="InterPro" id="IPR016130">
    <property type="entry name" value="Tyr_Pase_AS"/>
</dbReference>
<organism evidence="2 3">
    <name type="scientific">Candidatus Endonucleibacter bathymodioli</name>
    <dbReference type="NCBI Taxonomy" id="539814"/>
    <lineage>
        <taxon>Bacteria</taxon>
        <taxon>Pseudomonadati</taxon>
        <taxon>Pseudomonadota</taxon>
        <taxon>Gammaproteobacteria</taxon>
        <taxon>Oceanospirillales</taxon>
        <taxon>Endozoicomonadaceae</taxon>
        <taxon>Candidatus Endonucleibacter</taxon>
    </lineage>
</organism>
<dbReference type="PANTHER" id="PTHR38745:SF2">
    <property type="entry name" value="TYROSINE SPECIFIC PROTEIN PHOSPHATASES DOMAIN-CONTAINING PROTEIN"/>
    <property type="match status" value="1"/>
</dbReference>
<dbReference type="PROSITE" id="PS51257">
    <property type="entry name" value="PROKAR_LIPOPROTEIN"/>
    <property type="match status" value="1"/>
</dbReference>
<dbReference type="InterPro" id="IPR000340">
    <property type="entry name" value="Dual-sp_phosphatase_cat-dom"/>
</dbReference>
<name>A0AA90STB5_9GAMM</name>
<reference evidence="2 3" key="1">
    <citation type="journal article" date="2023" name="bioRxiv">
        <title>An intranuclear bacterial parasite of deep-sea mussels expresses apoptosis inhibitors acquired from its host.</title>
        <authorList>
            <person name="Gonzalez Porras M.A."/>
            <person name="Assie A."/>
            <person name="Tietjen M."/>
            <person name="Violette M."/>
            <person name="Kleiner M."/>
            <person name="Gruber-Vodicka H."/>
            <person name="Dubilier N."/>
            <person name="Leisch N."/>
        </authorList>
    </citation>
    <scope>NUCLEOTIDE SEQUENCE [LARGE SCALE GENOMIC DNA]</scope>
    <source>
        <strain evidence="2">IAP13</strain>
    </source>
</reference>
<comment type="caution">
    <text evidence="2">The sequence shown here is derived from an EMBL/GenBank/DDBJ whole genome shotgun (WGS) entry which is preliminary data.</text>
</comment>
<dbReference type="Pfam" id="PF00782">
    <property type="entry name" value="DSPc"/>
    <property type="match status" value="1"/>
</dbReference>
<gene>
    <name evidence="2" type="ORF">QS748_09820</name>
</gene>
<dbReference type="PANTHER" id="PTHR38745">
    <property type="entry name" value="PHOSPHATASE, PUTATIVE-RELATED"/>
    <property type="match status" value="1"/>
</dbReference>
<sequence>MHKITLPLIIWIILGYGCSASVNNNTSMHTPIYQQDTQHLLQPYMSKTIQHLNLETIHYVDYHRGTGNYIFRGNTPLSNDGFPYEELMREIKHIANNKLHRIIGDNPYLIDISLINNIAEESHLKIEELFFKNNPDKGELVNHPIYGALTSPNCYPKNIRKEMEKIPNIDNMSQLLSTIKEKIDHKKDRPQIIYIHCQSGFDRTGEVIAAYQMRYSQCSYESAYTNANKIAGRPINNYCHAGLQWYAYYLQDIENLTSIGAIH</sequence>
<dbReference type="Proteomes" id="UP001178148">
    <property type="component" value="Unassembled WGS sequence"/>
</dbReference>
<evidence type="ECO:0000313" key="3">
    <source>
        <dbReference type="Proteomes" id="UP001178148"/>
    </source>
</evidence>
<evidence type="ECO:0000259" key="1">
    <source>
        <dbReference type="PROSITE" id="PS50056"/>
    </source>
</evidence>
<protein>
    <submittedName>
        <fullName evidence="2">Dual specificity protein phosphatase family protein</fullName>
    </submittedName>
</protein>
<dbReference type="PROSITE" id="PS00383">
    <property type="entry name" value="TYR_PHOSPHATASE_1"/>
    <property type="match status" value="1"/>
</dbReference>
<dbReference type="AlphaFoldDB" id="A0AA90STB5"/>
<dbReference type="InterPro" id="IPR000387">
    <property type="entry name" value="Tyr_Pase_dom"/>
</dbReference>
<dbReference type="PROSITE" id="PS50056">
    <property type="entry name" value="TYR_PHOSPHATASE_2"/>
    <property type="match status" value="1"/>
</dbReference>
<dbReference type="Gene3D" id="3.90.190.10">
    <property type="entry name" value="Protein tyrosine phosphatase superfamily"/>
    <property type="match status" value="1"/>
</dbReference>
<dbReference type="InterPro" id="IPR029021">
    <property type="entry name" value="Prot-tyrosine_phosphatase-like"/>
</dbReference>
<keyword evidence="3" id="KW-1185">Reference proteome</keyword>
<dbReference type="SUPFAM" id="SSF52799">
    <property type="entry name" value="(Phosphotyrosine protein) phosphatases II"/>
    <property type="match status" value="1"/>
</dbReference>
<accession>A0AA90STB5</accession>
<feature type="domain" description="Tyrosine specific protein phosphatases" evidence="1">
    <location>
        <begin position="170"/>
        <end position="213"/>
    </location>
</feature>
<evidence type="ECO:0000313" key="2">
    <source>
        <dbReference type="EMBL" id="MDP0589455.1"/>
    </source>
</evidence>